<keyword evidence="7" id="KW-0479">Metal-binding</keyword>
<keyword evidence="8" id="KW-0408">Iron</keyword>
<dbReference type="SUPFAM" id="SSF142754">
    <property type="entry name" value="NadA-like"/>
    <property type="match status" value="1"/>
</dbReference>
<reference evidence="11" key="1">
    <citation type="submission" date="2019-02" db="EMBL/GenBank/DDBJ databases">
        <authorList>
            <person name="Gruber-Vodicka R. H."/>
            <person name="Seah K. B. B."/>
        </authorList>
    </citation>
    <scope>NUCLEOTIDE SEQUENCE</scope>
    <source>
        <strain evidence="11">BECK_BZ125</strain>
    </source>
</reference>
<dbReference type="EC" id="2.5.1.72" evidence="3 10"/>
<keyword evidence="5" id="KW-0662">Pyridine nucleotide biosynthesis</keyword>
<evidence type="ECO:0000256" key="1">
    <source>
        <dbReference type="ARBA" id="ARBA00001966"/>
    </source>
</evidence>
<dbReference type="GO" id="GO:0034628">
    <property type="term" value="P:'de novo' NAD+ biosynthetic process from L-aspartate"/>
    <property type="evidence" value="ECO:0007669"/>
    <property type="project" value="TreeGrafter"/>
</dbReference>
<dbReference type="GO" id="GO:0051539">
    <property type="term" value="F:4 iron, 4 sulfur cluster binding"/>
    <property type="evidence" value="ECO:0007669"/>
    <property type="project" value="UniProtKB-KW"/>
</dbReference>
<dbReference type="NCBIfam" id="TIGR00550">
    <property type="entry name" value="nadA"/>
    <property type="match status" value="1"/>
</dbReference>
<evidence type="ECO:0000256" key="4">
    <source>
        <dbReference type="ARBA" id="ARBA00022485"/>
    </source>
</evidence>
<organism evidence="11">
    <name type="scientific">Candidatus Kentrum sp. TC</name>
    <dbReference type="NCBI Taxonomy" id="2126339"/>
    <lineage>
        <taxon>Bacteria</taxon>
        <taxon>Pseudomonadati</taxon>
        <taxon>Pseudomonadota</taxon>
        <taxon>Gammaproteobacteria</taxon>
        <taxon>Candidatus Kentrum</taxon>
    </lineage>
</organism>
<dbReference type="Pfam" id="PF02445">
    <property type="entry name" value="NadA"/>
    <property type="match status" value="1"/>
</dbReference>
<evidence type="ECO:0000256" key="8">
    <source>
        <dbReference type="ARBA" id="ARBA00023004"/>
    </source>
</evidence>
<comment type="cofactor">
    <cofactor evidence="1">
        <name>[4Fe-4S] cluster</name>
        <dbReference type="ChEBI" id="CHEBI:49883"/>
    </cofactor>
</comment>
<keyword evidence="4" id="KW-0004">4Fe-4S</keyword>
<evidence type="ECO:0000256" key="7">
    <source>
        <dbReference type="ARBA" id="ARBA00022723"/>
    </source>
</evidence>
<dbReference type="Gene3D" id="3.40.50.10800">
    <property type="entry name" value="NadA-like"/>
    <property type="match status" value="3"/>
</dbReference>
<keyword evidence="9" id="KW-0411">Iron-sulfur</keyword>
<dbReference type="AlphaFoldDB" id="A0A450YCF8"/>
<comment type="pathway">
    <text evidence="2">Cofactor biosynthesis; NAD(+) biosynthesis; quinolinate from iminoaspartate: step 1/1.</text>
</comment>
<evidence type="ECO:0000256" key="3">
    <source>
        <dbReference type="ARBA" id="ARBA00012669"/>
    </source>
</evidence>
<gene>
    <name evidence="11" type="ORF">BECKTC1821E_GA0114239_100446</name>
</gene>
<proteinExistence type="predicted"/>
<evidence type="ECO:0000256" key="5">
    <source>
        <dbReference type="ARBA" id="ARBA00022642"/>
    </source>
</evidence>
<sequence>MKDISDIQMNIPIPSQDTTSVLSSEERTALLARARSLLAERDTVLVAHYYTDADLQILAEETGGCVADSLEMARFGKQHDARTIVVAGVRFMGETAKILSPEKRVLMPNLDADCSLDMGCSVDDFSKFRDAHPDRVAVVYANTGIGIKAKADWVVTSGSALALIGRLHARGEKILWAPDRFLGSYVRRMTGADMLLWQSSCIVHEGFDADALRALMAEHPDAMVLAHPESPPDVIDLAHLVGSTTALIDAVKRMSAHTFIVATDAGIFHKMRQAAPGKTFLGAPIIEPITSPRPMMGKGANEARCPWMGMNHLDNLLSVLETGRNEIRVDEEIRRRAVVPLERLLAFSAGNG</sequence>
<accession>A0A450YCF8</accession>
<name>A0A450YCF8_9GAMM</name>
<dbReference type="NCBIfam" id="NF006878">
    <property type="entry name" value="PRK09375.1-2"/>
    <property type="match status" value="1"/>
</dbReference>
<dbReference type="InterPro" id="IPR036094">
    <property type="entry name" value="NadA_sf"/>
</dbReference>
<evidence type="ECO:0000256" key="6">
    <source>
        <dbReference type="ARBA" id="ARBA00022679"/>
    </source>
</evidence>
<evidence type="ECO:0000256" key="10">
    <source>
        <dbReference type="NCBIfam" id="TIGR00550"/>
    </source>
</evidence>
<dbReference type="GO" id="GO:0046872">
    <property type="term" value="F:metal ion binding"/>
    <property type="evidence" value="ECO:0007669"/>
    <property type="project" value="UniProtKB-KW"/>
</dbReference>
<dbReference type="NCBIfam" id="NF006877">
    <property type="entry name" value="PRK09375.1-1"/>
    <property type="match status" value="1"/>
</dbReference>
<dbReference type="PANTHER" id="PTHR30573:SF0">
    <property type="entry name" value="QUINOLINATE SYNTHASE, CHLOROPLASTIC"/>
    <property type="match status" value="1"/>
</dbReference>
<dbReference type="PANTHER" id="PTHR30573">
    <property type="entry name" value="QUINOLINATE SYNTHETASE A"/>
    <property type="match status" value="1"/>
</dbReference>
<dbReference type="InterPro" id="IPR003473">
    <property type="entry name" value="NadA"/>
</dbReference>
<dbReference type="UniPathway" id="UPA00253">
    <property type="reaction ID" value="UER00327"/>
</dbReference>
<evidence type="ECO:0000256" key="9">
    <source>
        <dbReference type="ARBA" id="ARBA00023014"/>
    </source>
</evidence>
<dbReference type="GO" id="GO:0008987">
    <property type="term" value="F:quinolinate synthetase A activity"/>
    <property type="evidence" value="ECO:0007669"/>
    <property type="project" value="UniProtKB-UniRule"/>
</dbReference>
<dbReference type="GO" id="GO:0005829">
    <property type="term" value="C:cytosol"/>
    <property type="evidence" value="ECO:0007669"/>
    <property type="project" value="TreeGrafter"/>
</dbReference>
<keyword evidence="6" id="KW-0808">Transferase</keyword>
<evidence type="ECO:0000256" key="2">
    <source>
        <dbReference type="ARBA" id="ARBA00005065"/>
    </source>
</evidence>
<protein>
    <recommendedName>
        <fullName evidence="3 10">Quinolinate synthase</fullName>
        <ecNumber evidence="3 10">2.5.1.72</ecNumber>
    </recommendedName>
</protein>
<dbReference type="EMBL" id="CAADFT010000004">
    <property type="protein sequence ID" value="VFK39219.1"/>
    <property type="molecule type" value="Genomic_DNA"/>
</dbReference>
<evidence type="ECO:0000313" key="11">
    <source>
        <dbReference type="EMBL" id="VFK39219.1"/>
    </source>
</evidence>